<dbReference type="EMBL" id="JABBKX010000002">
    <property type="protein sequence ID" value="NMJ41356.1"/>
    <property type="molecule type" value="Genomic_DNA"/>
</dbReference>
<dbReference type="PROSITE" id="PS51186">
    <property type="entry name" value="GNAT"/>
    <property type="match status" value="1"/>
</dbReference>
<feature type="domain" description="N-acetyltransferase" evidence="2">
    <location>
        <begin position="4"/>
        <end position="162"/>
    </location>
</feature>
<dbReference type="SUPFAM" id="SSF55729">
    <property type="entry name" value="Acyl-CoA N-acyltransferases (Nat)"/>
    <property type="match status" value="1"/>
</dbReference>
<dbReference type="RefSeq" id="WP_170053566.1">
    <property type="nucleotide sequence ID" value="NZ_JABBKX010000002.1"/>
</dbReference>
<comment type="caution">
    <text evidence="3">The sequence shown here is derived from an EMBL/GenBank/DDBJ whole genome shotgun (WGS) entry which is preliminary data.</text>
</comment>
<evidence type="ECO:0000259" key="2">
    <source>
        <dbReference type="PROSITE" id="PS51186"/>
    </source>
</evidence>
<dbReference type="InterPro" id="IPR050769">
    <property type="entry name" value="NAT_camello-type"/>
</dbReference>
<dbReference type="AlphaFoldDB" id="A0A848EBF3"/>
<keyword evidence="4" id="KW-1185">Reference proteome</keyword>
<dbReference type="InterPro" id="IPR016181">
    <property type="entry name" value="Acyl_CoA_acyltransferase"/>
</dbReference>
<evidence type="ECO:0000313" key="4">
    <source>
        <dbReference type="Proteomes" id="UP000548582"/>
    </source>
</evidence>
<name>A0A848EBF3_9PROT</name>
<sequence>MDIMLHSAWIPGAIGDIAALHARTYAASHGFEAYFEAKVARELGEFLLRFDPARDLFRCAAGEGRVLGSIALDCGEDPGSAHLRWFILDPALRGKGLGRRWLAEAVDQARRLGLPEIYLWTLSGLDAATHLYEQAGFRVTEEVAAQQWGRRVVERRMALRLA</sequence>
<gene>
    <name evidence="3" type="ORF">GWK16_08905</name>
</gene>
<organism evidence="3 4">
    <name type="scientific">Neoroseomonas marina</name>
    <dbReference type="NCBI Taxonomy" id="1232220"/>
    <lineage>
        <taxon>Bacteria</taxon>
        <taxon>Pseudomonadati</taxon>
        <taxon>Pseudomonadota</taxon>
        <taxon>Alphaproteobacteria</taxon>
        <taxon>Acetobacterales</taxon>
        <taxon>Acetobacteraceae</taxon>
        <taxon>Neoroseomonas</taxon>
    </lineage>
</organism>
<dbReference type="Pfam" id="PF00583">
    <property type="entry name" value="Acetyltransf_1"/>
    <property type="match status" value="1"/>
</dbReference>
<dbReference type="GO" id="GO:0008080">
    <property type="term" value="F:N-acetyltransferase activity"/>
    <property type="evidence" value="ECO:0007669"/>
    <property type="project" value="InterPro"/>
</dbReference>
<reference evidence="3 4" key="1">
    <citation type="submission" date="2020-03" db="EMBL/GenBank/DDBJ databases">
        <authorList>
            <person name="Sun Q."/>
        </authorList>
    </citation>
    <scope>NUCLEOTIDE SEQUENCE [LARGE SCALE GENOMIC DNA]</scope>
    <source>
        <strain evidence="3 4">JC162</strain>
    </source>
</reference>
<dbReference type="PANTHER" id="PTHR13947">
    <property type="entry name" value="GNAT FAMILY N-ACETYLTRANSFERASE"/>
    <property type="match status" value="1"/>
</dbReference>
<protein>
    <submittedName>
        <fullName evidence="3">GNAT family N-acetyltransferase</fullName>
    </submittedName>
</protein>
<accession>A0A848EBF3</accession>
<dbReference type="InterPro" id="IPR000182">
    <property type="entry name" value="GNAT_dom"/>
</dbReference>
<dbReference type="Proteomes" id="UP000548582">
    <property type="component" value="Unassembled WGS sequence"/>
</dbReference>
<keyword evidence="1 3" id="KW-0808">Transferase</keyword>
<evidence type="ECO:0000256" key="1">
    <source>
        <dbReference type="ARBA" id="ARBA00022679"/>
    </source>
</evidence>
<proteinExistence type="predicted"/>
<dbReference type="PANTHER" id="PTHR13947:SF37">
    <property type="entry name" value="LD18367P"/>
    <property type="match status" value="1"/>
</dbReference>
<dbReference type="Gene3D" id="3.40.630.30">
    <property type="match status" value="1"/>
</dbReference>
<dbReference type="CDD" id="cd04301">
    <property type="entry name" value="NAT_SF"/>
    <property type="match status" value="1"/>
</dbReference>
<evidence type="ECO:0000313" key="3">
    <source>
        <dbReference type="EMBL" id="NMJ41356.1"/>
    </source>
</evidence>